<dbReference type="CTD" id="11343"/>
<dbReference type="AlphaFoldDB" id="A0A4W3K501"/>
<feature type="domain" description="Serine aminopeptidase S33" evidence="2">
    <location>
        <begin position="78"/>
        <end position="313"/>
    </location>
</feature>
<reference evidence="4" key="1">
    <citation type="journal article" date="2006" name="Science">
        <title>Ancient noncoding elements conserved in the human genome.</title>
        <authorList>
            <person name="Venkatesh B."/>
            <person name="Kirkness E.F."/>
            <person name="Loh Y.H."/>
            <person name="Halpern A.L."/>
            <person name="Lee A.P."/>
            <person name="Johnson J."/>
            <person name="Dandona N."/>
            <person name="Viswanathan L.D."/>
            <person name="Tay A."/>
            <person name="Venter J.C."/>
            <person name="Strausberg R.L."/>
            <person name="Brenner S."/>
        </authorList>
    </citation>
    <scope>NUCLEOTIDE SEQUENCE [LARGE SCALE GENOMIC DNA]</scope>
</reference>
<dbReference type="CDD" id="cd00741">
    <property type="entry name" value="Lipase"/>
    <property type="match status" value="1"/>
</dbReference>
<dbReference type="FunFam" id="3.40.50.1820:FF:000117">
    <property type="entry name" value="Monoglyceride lipase, putative"/>
    <property type="match status" value="1"/>
</dbReference>
<feature type="signal peptide" evidence="1">
    <location>
        <begin position="1"/>
        <end position="25"/>
    </location>
</feature>
<dbReference type="OrthoDB" id="2498029at2759"/>
<name>A0A4W3K501_CALMI</name>
<dbReference type="PANTHER" id="PTHR11614">
    <property type="entry name" value="PHOSPHOLIPASE-RELATED"/>
    <property type="match status" value="1"/>
</dbReference>
<dbReference type="InterPro" id="IPR029058">
    <property type="entry name" value="AB_hydrolase_fold"/>
</dbReference>
<reference evidence="3" key="4">
    <citation type="submission" date="2025-08" db="UniProtKB">
        <authorList>
            <consortium name="Ensembl"/>
        </authorList>
    </citation>
    <scope>IDENTIFICATION</scope>
</reference>
<evidence type="ECO:0000259" key="2">
    <source>
        <dbReference type="Pfam" id="PF12146"/>
    </source>
</evidence>
<evidence type="ECO:0000256" key="1">
    <source>
        <dbReference type="SAM" id="SignalP"/>
    </source>
</evidence>
<accession>A0A4W3K501</accession>
<dbReference type="Proteomes" id="UP000314986">
    <property type="component" value="Unassembled WGS sequence"/>
</dbReference>
<evidence type="ECO:0000313" key="3">
    <source>
        <dbReference type="Ensembl" id="ENSCMIP00000046841.1"/>
    </source>
</evidence>
<dbReference type="GeneTree" id="ENSGT00390000011364"/>
<proteinExistence type="predicted"/>
<keyword evidence="4" id="KW-1185">Reference proteome</keyword>
<keyword evidence="1" id="KW-0732">Signal</keyword>
<reference evidence="4" key="3">
    <citation type="journal article" date="2014" name="Nature">
        <title>Elephant shark genome provides unique insights into gnathostome evolution.</title>
        <authorList>
            <consortium name="International Elephant Shark Genome Sequencing Consortium"/>
            <person name="Venkatesh B."/>
            <person name="Lee A.P."/>
            <person name="Ravi V."/>
            <person name="Maurya A.K."/>
            <person name="Lian M.M."/>
            <person name="Swann J.B."/>
            <person name="Ohta Y."/>
            <person name="Flajnik M.F."/>
            <person name="Sutoh Y."/>
            <person name="Kasahara M."/>
            <person name="Hoon S."/>
            <person name="Gangu V."/>
            <person name="Roy S.W."/>
            <person name="Irimia M."/>
            <person name="Korzh V."/>
            <person name="Kondrychyn I."/>
            <person name="Lim Z.W."/>
            <person name="Tay B.H."/>
            <person name="Tohari S."/>
            <person name="Kong K.W."/>
            <person name="Ho S."/>
            <person name="Lorente-Galdos B."/>
            <person name="Quilez J."/>
            <person name="Marques-Bonet T."/>
            <person name="Raney B.J."/>
            <person name="Ingham P.W."/>
            <person name="Tay A."/>
            <person name="Hillier L.W."/>
            <person name="Minx P."/>
            <person name="Boehm T."/>
            <person name="Wilson R.K."/>
            <person name="Brenner S."/>
            <person name="Warren W.C."/>
        </authorList>
    </citation>
    <scope>NUCLEOTIDE SEQUENCE [LARGE SCALE GENOMIC DNA]</scope>
</reference>
<dbReference type="KEGG" id="cmk:103176666"/>
<dbReference type="PRINTS" id="PR00111">
    <property type="entry name" value="ABHYDROLASE"/>
</dbReference>
<protein>
    <submittedName>
        <fullName evidence="3">Monoglyceride lipase</fullName>
    </submittedName>
</protein>
<dbReference type="SUPFAM" id="SSF53474">
    <property type="entry name" value="alpha/beta-Hydrolases"/>
    <property type="match status" value="1"/>
</dbReference>
<sequence>MRTSDRVSLCFSLLLLLLLLPSNPSEKEGQLGGLGGEMPSEECADRVTPQGSLYRELPHIINTDGQYLFCRYWSPKTKPRALVMIMHGAGEHSGRYNELAELIMNESIFVFAHDHVGHGQSEGNRMVISNFQVYIRDCLQHIDHMKEKYPGLNIFLIGHSMGGAIAILTANERPNDFAGVMLIAPLITLQPETSTPTKVFLARLLNYVLPNIGLGSIDPNFISRSEEEVKNYINDPLNYHGSVKVSFAVQLLNTVARIEEILPKITWPFLLLHGEADKLCDINGSYHMYDTAPSKDRTLKVYTSAYHVLHKELPQVTSEVFTEIQKWIVKRL</sequence>
<dbReference type="OMA" id="SYEGWSH"/>
<dbReference type="STRING" id="7868.ENSCMIP00000046841"/>
<feature type="chain" id="PRO_5021291805" evidence="1">
    <location>
        <begin position="26"/>
        <end position="332"/>
    </location>
</feature>
<gene>
    <name evidence="3" type="primary">mgll</name>
</gene>
<organism evidence="3 4">
    <name type="scientific">Callorhinchus milii</name>
    <name type="common">Ghost shark</name>
    <dbReference type="NCBI Taxonomy" id="7868"/>
    <lineage>
        <taxon>Eukaryota</taxon>
        <taxon>Metazoa</taxon>
        <taxon>Chordata</taxon>
        <taxon>Craniata</taxon>
        <taxon>Vertebrata</taxon>
        <taxon>Chondrichthyes</taxon>
        <taxon>Holocephali</taxon>
        <taxon>Chimaeriformes</taxon>
        <taxon>Callorhinchidae</taxon>
        <taxon>Callorhinchus</taxon>
    </lineage>
</organism>
<dbReference type="Gene3D" id="3.40.50.1820">
    <property type="entry name" value="alpha/beta hydrolase"/>
    <property type="match status" value="1"/>
</dbReference>
<evidence type="ECO:0000313" key="4">
    <source>
        <dbReference type="Proteomes" id="UP000314986"/>
    </source>
</evidence>
<dbReference type="InterPro" id="IPR022742">
    <property type="entry name" value="Hydrolase_4"/>
</dbReference>
<dbReference type="GeneID" id="103176666"/>
<dbReference type="Ensembl" id="ENSCMIT00000047505.1">
    <property type="protein sequence ID" value="ENSCMIP00000046841.1"/>
    <property type="gene ID" value="ENSCMIG00000019241.1"/>
</dbReference>
<dbReference type="InterPro" id="IPR000073">
    <property type="entry name" value="AB_hydrolase_1"/>
</dbReference>
<dbReference type="InParanoid" id="A0A4W3K501"/>
<dbReference type="InterPro" id="IPR051044">
    <property type="entry name" value="MAG_DAG_Lipase"/>
</dbReference>
<dbReference type="Pfam" id="PF12146">
    <property type="entry name" value="Hydrolase_4"/>
    <property type="match status" value="1"/>
</dbReference>
<reference evidence="3" key="5">
    <citation type="submission" date="2025-09" db="UniProtKB">
        <authorList>
            <consortium name="Ensembl"/>
        </authorList>
    </citation>
    <scope>IDENTIFICATION</scope>
</reference>
<reference evidence="4" key="2">
    <citation type="journal article" date="2007" name="PLoS Biol.">
        <title>Survey sequencing and comparative analysis of the elephant shark (Callorhinchus milii) genome.</title>
        <authorList>
            <person name="Venkatesh B."/>
            <person name="Kirkness E.F."/>
            <person name="Loh Y.H."/>
            <person name="Halpern A.L."/>
            <person name="Lee A.P."/>
            <person name="Johnson J."/>
            <person name="Dandona N."/>
            <person name="Viswanathan L.D."/>
            <person name="Tay A."/>
            <person name="Venter J.C."/>
            <person name="Strausberg R.L."/>
            <person name="Brenner S."/>
        </authorList>
    </citation>
    <scope>NUCLEOTIDE SEQUENCE [LARGE SCALE GENOMIC DNA]</scope>
</reference>